<dbReference type="RefSeq" id="WP_235862463.1">
    <property type="nucleotide sequence ID" value="NZ_FQUH01000019.1"/>
</dbReference>
<protein>
    <submittedName>
        <fullName evidence="1">Uncharacterized protein</fullName>
    </submittedName>
</protein>
<proteinExistence type="predicted"/>
<evidence type="ECO:0000313" key="1">
    <source>
        <dbReference type="EMBL" id="SHF87542.1"/>
    </source>
</evidence>
<name>A0A1M5F8Y7_VIBGA</name>
<organism evidence="1 2">
    <name type="scientific">Vibrio gazogenes DSM 21264 = NBRC 103151</name>
    <dbReference type="NCBI Taxonomy" id="1123492"/>
    <lineage>
        <taxon>Bacteria</taxon>
        <taxon>Pseudomonadati</taxon>
        <taxon>Pseudomonadota</taxon>
        <taxon>Gammaproteobacteria</taxon>
        <taxon>Vibrionales</taxon>
        <taxon>Vibrionaceae</taxon>
        <taxon>Vibrio</taxon>
    </lineage>
</organism>
<keyword evidence="2" id="KW-1185">Reference proteome</keyword>
<dbReference type="EMBL" id="FQUH01000019">
    <property type="protein sequence ID" value="SHF87542.1"/>
    <property type="molecule type" value="Genomic_DNA"/>
</dbReference>
<dbReference type="Proteomes" id="UP000184159">
    <property type="component" value="Unassembled WGS sequence"/>
</dbReference>
<dbReference type="AlphaFoldDB" id="A0A1M5F8Y7"/>
<gene>
    <name evidence="1" type="ORF">SAMN02745781_03382</name>
</gene>
<sequence>MQIETRYGKVYLTHHASDRWVERTGRSLEELVAAIRCSVRPTKQQLNRINKRTRGKELKRVLECDVAYFILCKQVIVTVYQKGKHMQNELQRSFTTPHTYNALEREIEMAEALVETQGTAFPDGTLEEGFIAGIKFVLCREGSCIRDAYEEMMDGKDTEGEAA</sequence>
<evidence type="ECO:0000313" key="2">
    <source>
        <dbReference type="Proteomes" id="UP000184159"/>
    </source>
</evidence>
<reference evidence="2" key="1">
    <citation type="submission" date="2016-11" db="EMBL/GenBank/DDBJ databases">
        <authorList>
            <person name="Varghese N."/>
            <person name="Submissions S."/>
        </authorList>
    </citation>
    <scope>NUCLEOTIDE SEQUENCE [LARGE SCALE GENOMIC DNA]</scope>
    <source>
        <strain evidence="2">DSM 21264</strain>
    </source>
</reference>
<accession>A0A1M5F8Y7</accession>